<dbReference type="SUPFAM" id="SSF54001">
    <property type="entry name" value="Cysteine proteinases"/>
    <property type="match status" value="1"/>
</dbReference>
<dbReference type="Gene3D" id="3.30.2140.10">
    <property type="entry name" value="Arylamine N-acetyltransferase"/>
    <property type="match status" value="1"/>
</dbReference>
<dbReference type="Gene3D" id="2.40.128.150">
    <property type="entry name" value="Cysteine proteinases"/>
    <property type="match status" value="1"/>
</dbReference>
<evidence type="ECO:0000256" key="1">
    <source>
        <dbReference type="ARBA" id="ARBA00006547"/>
    </source>
</evidence>
<dbReference type="Proteomes" id="UP001595923">
    <property type="component" value="Unassembled WGS sequence"/>
</dbReference>
<dbReference type="InterPro" id="IPR001447">
    <property type="entry name" value="Arylamine_N-AcTrfase"/>
</dbReference>
<dbReference type="EMBL" id="JBHSFQ010000023">
    <property type="protein sequence ID" value="MFC4564379.1"/>
    <property type="molecule type" value="Genomic_DNA"/>
</dbReference>
<evidence type="ECO:0000313" key="3">
    <source>
        <dbReference type="EMBL" id="MFC4564379.1"/>
    </source>
</evidence>
<accession>A0ABV9E2H6</accession>
<reference evidence="4" key="1">
    <citation type="journal article" date="2019" name="Int. J. Syst. Evol. Microbiol.">
        <title>The Global Catalogue of Microorganisms (GCM) 10K type strain sequencing project: providing services to taxonomists for standard genome sequencing and annotation.</title>
        <authorList>
            <consortium name="The Broad Institute Genomics Platform"/>
            <consortium name="The Broad Institute Genome Sequencing Center for Infectious Disease"/>
            <person name="Wu L."/>
            <person name="Ma J."/>
        </authorList>
    </citation>
    <scope>NUCLEOTIDE SEQUENCE [LARGE SCALE GENOMIC DNA]</scope>
    <source>
        <strain evidence="4">XZYJ18</strain>
    </source>
</reference>
<keyword evidence="4" id="KW-1185">Reference proteome</keyword>
<dbReference type="PANTHER" id="PTHR11786:SF0">
    <property type="entry name" value="ARYLAMINE N-ACETYLTRANSFERASE 4-RELATED"/>
    <property type="match status" value="1"/>
</dbReference>
<proteinExistence type="inferred from homology"/>
<dbReference type="RefSeq" id="WP_378577433.1">
    <property type="nucleotide sequence ID" value="NZ_JBHSFQ010000023.1"/>
</dbReference>
<sequence length="280" mass="31019">MRPDRAPAFDTRVYLRRLGYTGPLDATLETLRELHRRHLRTIPYDNTRFPEGGGPLPANLADVDIDAAFDKIVVRGSGGICFELNLLMRRLLDDAGFTTRTFSAGVRQDNGTFSPDLSHRLTGVDLDGEVWLADVGFSGPLFIEPLRVAPGVEQHQHGCGFKVTVQGSRNVVHRRCGDGEWRAVYRFRPRHREVAEWDGFTARLQRFLAEAGIVNTTMVCRATESGHDLVVGRRHLRVDGGREYVGVLTDPAAHQAALDRIRCGADASAGRAGRAETHRG</sequence>
<protein>
    <submittedName>
        <fullName evidence="3">Arylamine N-acetyltransferase</fullName>
    </submittedName>
</protein>
<gene>
    <name evidence="3" type="ORF">ACFO4E_21160</name>
</gene>
<dbReference type="InterPro" id="IPR038765">
    <property type="entry name" value="Papain-like_cys_pep_sf"/>
</dbReference>
<evidence type="ECO:0000256" key="2">
    <source>
        <dbReference type="RuleBase" id="RU003452"/>
    </source>
</evidence>
<dbReference type="PANTHER" id="PTHR11786">
    <property type="entry name" value="N-HYDROXYARYLAMINE O-ACETYLTRANSFERASE"/>
    <property type="match status" value="1"/>
</dbReference>
<comment type="similarity">
    <text evidence="1 2">Belongs to the arylamine N-acetyltransferase family.</text>
</comment>
<dbReference type="Pfam" id="PF00797">
    <property type="entry name" value="Acetyltransf_2"/>
    <property type="match status" value="1"/>
</dbReference>
<name>A0ABV9E2H6_9ACTN</name>
<evidence type="ECO:0000313" key="4">
    <source>
        <dbReference type="Proteomes" id="UP001595923"/>
    </source>
</evidence>
<dbReference type="PRINTS" id="PR01543">
    <property type="entry name" value="ANATRNSFRASE"/>
</dbReference>
<organism evidence="3 4">
    <name type="scientific">Nocardiopsis mangrovi</name>
    <dbReference type="NCBI Taxonomy" id="1179818"/>
    <lineage>
        <taxon>Bacteria</taxon>
        <taxon>Bacillati</taxon>
        <taxon>Actinomycetota</taxon>
        <taxon>Actinomycetes</taxon>
        <taxon>Streptosporangiales</taxon>
        <taxon>Nocardiopsidaceae</taxon>
        <taxon>Nocardiopsis</taxon>
    </lineage>
</organism>
<comment type="caution">
    <text evidence="3">The sequence shown here is derived from an EMBL/GenBank/DDBJ whole genome shotgun (WGS) entry which is preliminary data.</text>
</comment>